<reference evidence="3 4" key="1">
    <citation type="submission" date="2017-02" db="EMBL/GenBank/DDBJ databases">
        <authorList>
            <person name="Peterson S.W."/>
        </authorList>
    </citation>
    <scope>NUCLEOTIDE SEQUENCE [LARGE SCALE GENOMIC DNA]</scope>
    <source>
        <strain evidence="3 4">DSM 18034</strain>
    </source>
</reference>
<dbReference type="EMBL" id="FUYA01000002">
    <property type="protein sequence ID" value="SKA66603.1"/>
    <property type="molecule type" value="Genomic_DNA"/>
</dbReference>
<evidence type="ECO:0000313" key="4">
    <source>
        <dbReference type="Proteomes" id="UP000189733"/>
    </source>
</evidence>
<dbReference type="SMART" id="SM00062">
    <property type="entry name" value="PBPb"/>
    <property type="match status" value="1"/>
</dbReference>
<dbReference type="Proteomes" id="UP000189733">
    <property type="component" value="Unassembled WGS sequence"/>
</dbReference>
<dbReference type="Gene3D" id="3.40.190.10">
    <property type="entry name" value="Periplasmic binding protein-like II"/>
    <property type="match status" value="2"/>
</dbReference>
<evidence type="ECO:0000256" key="1">
    <source>
        <dbReference type="ARBA" id="ARBA00010742"/>
    </source>
</evidence>
<dbReference type="SUPFAM" id="SSF53850">
    <property type="entry name" value="Periplasmic binding protein-like II"/>
    <property type="match status" value="1"/>
</dbReference>
<dbReference type="InterPro" id="IPR015168">
    <property type="entry name" value="SsuA/THI5"/>
</dbReference>
<name>A0A1T4VNQ7_9BACT</name>
<evidence type="ECO:0000313" key="3">
    <source>
        <dbReference type="EMBL" id="SKA66603.1"/>
    </source>
</evidence>
<dbReference type="OrthoDB" id="2054296at2"/>
<sequence>MLAMLVLADVAEARRLVVATGSGEMAGAISVAIARGFCAEERVDVAIRPYSNSFEGLKGMLRGEADLVAVNRTGFVLADPDPQRVCILAMLSTTENQTKILCRQKSGINSMRDLLGKKIGVVYGSSGHYYLDAFLEAHGLNPQKLRIVEMKKKEMPCALATGEIDAMAQHGVPTETALRLMRGQPVIIFCENGIDVKTAWLVSTRQTAREQAVKIKRLLRAIEKGNQYIPRRPYQASRLISSIRGQSYTGVLNYISNEIRYTLKEGRGHVRDFSVLEEWAEEHGYLERRSRRNYSLFWEPKLLRDAFPGEIR</sequence>
<dbReference type="InterPro" id="IPR001638">
    <property type="entry name" value="Solute-binding_3/MltF_N"/>
</dbReference>
<keyword evidence="4" id="KW-1185">Reference proteome</keyword>
<dbReference type="AlphaFoldDB" id="A0A1T4VNQ7"/>
<feature type="domain" description="Solute-binding protein family 3/N-terminal" evidence="2">
    <location>
        <begin position="15"/>
        <end position="232"/>
    </location>
</feature>
<dbReference type="Pfam" id="PF09084">
    <property type="entry name" value="NMT1"/>
    <property type="match status" value="1"/>
</dbReference>
<comment type="similarity">
    <text evidence="1">Belongs to the bacterial solute-binding protein SsuA/TauA family.</text>
</comment>
<evidence type="ECO:0000259" key="2">
    <source>
        <dbReference type="SMART" id="SM00062"/>
    </source>
</evidence>
<protein>
    <submittedName>
        <fullName evidence="3">ABC-type nitrate/sulfonate/bicarbonate transport system, substrate-binding protein</fullName>
    </submittedName>
</protein>
<organism evidence="3 4">
    <name type="scientific">Desulfobaculum bizertense DSM 18034</name>
    <dbReference type="NCBI Taxonomy" id="1121442"/>
    <lineage>
        <taxon>Bacteria</taxon>
        <taxon>Pseudomonadati</taxon>
        <taxon>Thermodesulfobacteriota</taxon>
        <taxon>Desulfovibrionia</taxon>
        <taxon>Desulfovibrionales</taxon>
        <taxon>Desulfovibrionaceae</taxon>
        <taxon>Desulfobaculum</taxon>
    </lineage>
</organism>
<dbReference type="STRING" id="1121442.SAMN02745702_00630"/>
<accession>A0A1T4VNQ7</accession>
<dbReference type="PANTHER" id="PTHR30024">
    <property type="entry name" value="ALIPHATIC SULFONATES-BINDING PROTEIN-RELATED"/>
    <property type="match status" value="1"/>
</dbReference>
<proteinExistence type="inferred from homology"/>
<gene>
    <name evidence="3" type="ORF">SAMN02745702_00630</name>
</gene>
<dbReference type="RefSeq" id="WP_159445886.1">
    <property type="nucleotide sequence ID" value="NZ_FUYA01000002.1"/>
</dbReference>